<evidence type="ECO:0000313" key="1">
    <source>
        <dbReference type="EMBL" id="CAE7520317.1"/>
    </source>
</evidence>
<proteinExistence type="predicted"/>
<evidence type="ECO:0000313" key="2">
    <source>
        <dbReference type="Proteomes" id="UP000604046"/>
    </source>
</evidence>
<sequence length="356" mass="38769">MAPLVYPSHRCRKRFLQHARTRFNSLLSRFQQALDEQLAHVACKQAHRDLSQRLTGALVDGETVTFEDEGALSAYTLKRLRPRSRALFEVLLAVDSAEVLSSLLRSCRAATQQGRELRIASLGGGPAFDLVALLATLESLCFAISQEPDVAMTGEGCDPGDLVALQCAIRCTVLDLFPSWSSAVAAVGDVSSKIWSRQSPEFLELLAPVDLRSSDCQEIIDAVCKADVVIAAYVLHENEAAILGEDGVQGAFPQIFRHLPLDVPLIFLDATHRLWPQLVASAEAVSRDSLRAIIPEGLGSHIHAALLLKGTRMPTTSTTDCRRQLDAFTAHQQANQARLKKLQGRKSASVLDIDGS</sequence>
<dbReference type="EMBL" id="CAJNDS010002545">
    <property type="protein sequence ID" value="CAE7520317.1"/>
    <property type="molecule type" value="Genomic_DNA"/>
</dbReference>
<organism evidence="1 2">
    <name type="scientific">Symbiodinium natans</name>
    <dbReference type="NCBI Taxonomy" id="878477"/>
    <lineage>
        <taxon>Eukaryota</taxon>
        <taxon>Sar</taxon>
        <taxon>Alveolata</taxon>
        <taxon>Dinophyceae</taxon>
        <taxon>Suessiales</taxon>
        <taxon>Symbiodiniaceae</taxon>
        <taxon>Symbiodinium</taxon>
    </lineage>
</organism>
<dbReference type="Proteomes" id="UP000604046">
    <property type="component" value="Unassembled WGS sequence"/>
</dbReference>
<dbReference type="AlphaFoldDB" id="A0A812TFP5"/>
<comment type="caution">
    <text evidence="1">The sequence shown here is derived from an EMBL/GenBank/DDBJ whole genome shotgun (WGS) entry which is preliminary data.</text>
</comment>
<protein>
    <submittedName>
        <fullName evidence="1">Uncharacterized protein</fullName>
    </submittedName>
</protein>
<reference evidence="1" key="1">
    <citation type="submission" date="2021-02" db="EMBL/GenBank/DDBJ databases">
        <authorList>
            <person name="Dougan E. K."/>
            <person name="Rhodes N."/>
            <person name="Thang M."/>
            <person name="Chan C."/>
        </authorList>
    </citation>
    <scope>NUCLEOTIDE SEQUENCE</scope>
</reference>
<gene>
    <name evidence="1" type="ORF">SNAT2548_LOCUS29119</name>
</gene>
<accession>A0A812TFP5</accession>
<keyword evidence="2" id="KW-1185">Reference proteome</keyword>
<dbReference type="OrthoDB" id="430781at2759"/>
<name>A0A812TFP5_9DINO</name>